<dbReference type="GO" id="GO:0097367">
    <property type="term" value="F:carbohydrate derivative binding"/>
    <property type="evidence" value="ECO:0007669"/>
    <property type="project" value="InterPro"/>
</dbReference>
<dbReference type="InterPro" id="IPR001585">
    <property type="entry name" value="TAL/FSA"/>
</dbReference>
<dbReference type="AlphaFoldDB" id="A0A1Z4JBE5"/>
<dbReference type="EC" id="2.2.1.2" evidence="5 11"/>
<dbReference type="SUPFAM" id="SSF53697">
    <property type="entry name" value="SIS domain"/>
    <property type="match status" value="1"/>
</dbReference>
<comment type="subcellular location">
    <subcellularLocation>
        <location evidence="2 11">Cytoplasm</location>
    </subcellularLocation>
</comment>
<dbReference type="HAMAP" id="MF_00493">
    <property type="entry name" value="Transaldolase_2"/>
    <property type="match status" value="1"/>
</dbReference>
<dbReference type="GO" id="GO:0005737">
    <property type="term" value="C:cytoplasm"/>
    <property type="evidence" value="ECO:0007669"/>
    <property type="project" value="UniProtKB-SubCell"/>
</dbReference>
<evidence type="ECO:0000256" key="1">
    <source>
        <dbReference type="ARBA" id="ARBA00003518"/>
    </source>
</evidence>
<dbReference type="UniPathway" id="UPA00109">
    <property type="reaction ID" value="UER00181"/>
</dbReference>
<dbReference type="NCBIfam" id="NF007080">
    <property type="entry name" value="PRK09533.1"/>
    <property type="match status" value="1"/>
</dbReference>
<dbReference type="GO" id="GO:0004347">
    <property type="term" value="F:glucose-6-phosphate isomerase activity"/>
    <property type="evidence" value="ECO:0007669"/>
    <property type="project" value="UniProtKB-EC"/>
</dbReference>
<evidence type="ECO:0000313" key="13">
    <source>
        <dbReference type="EMBL" id="BAY54008.1"/>
    </source>
</evidence>
<evidence type="ECO:0000256" key="12">
    <source>
        <dbReference type="RuleBase" id="RU000612"/>
    </source>
</evidence>
<evidence type="ECO:0000256" key="11">
    <source>
        <dbReference type="HAMAP-Rule" id="MF_00493"/>
    </source>
</evidence>
<keyword evidence="14" id="KW-1185">Reference proteome</keyword>
<sequence length="962" mass="106150">MTRSLVQSDNQPITSLQSLHYYGQSIWLDYIRRSLINSGELQELVDSGKVQGVTSNPAIFQTAIAGSTDYDQVLNVLEQVQDRDALSIYEELAIADIQAAADILLPTYIRTQKQDGYVSLEVSPYLADKTAETIAEAHRLWQAVARPNLMIKVPATPEGIAAIEALIGNGINVNITLLFSQSAYEKVADAYLAGLERFAAQGGNVSQVASVASFFISRIDTAIDGLLNAQLSANSDSHTCNFLRGLLGKSAIANAKLTYRKYQQLYTSPRWQKLAEKGAHPQRLLWASTGSKNPHYRDVVYVEELIGADTVNTVPPVTLAAFLDHGQPRLSLPEQIEAAEAVLLKLEQVGISLSQIADHLLQQGIKLFQDAFDALLSAVARKRETILGDQIDRMTYRLPPALDEAVQMHLFEWRQSGKIRRLWAQDASLWTDTDENYWLGWLGITDDQLAHLDPLKQVVQAVRSRDFTHVVLLGMGGSSLGPEVMKQTFGKTPNFPELHILDSTDPAQIRAIESRINLPRTLFIVSSKSGSTLEPHIFKQYFFDRVQQIVGVEAAGQQFIAITDPSSQLQQIAINDRFYQTFLGLPCIGGRYSVLSNFGMVPAALMGVDIARFLRLTEEMVHSCAPSVPAEDNPGVVLGTILGVLANQGYDKVTLTTSPSIASLGAWLEQLLAESTGKIGKGIIPIDQEALSTPEKYGRDRLFIYIRLESAPNLAQDAAIALLEQSGFPVVRIAVATPEHLGQEFFRWEIATAVAGAILEINPFDQPDVEASKIATKQLMLDYEKTRILSTAEPLTTQLEIQIYSAPHDKDAFAKAAIENSLTSYLRSHLNRLKPGDYFALLAYIEMNPVYYECLQAIRHAIRDAKQVATCLGFGPRFLHSTGQVYKGGPNTGVFLQITNEPENDLDIPGQNYSFGVVKAAQAQGDFQVLAERNRRLLRLHLSQNTQADLELLQTAVRIALI</sequence>
<dbReference type="PROSITE" id="PS51463">
    <property type="entry name" value="P_GLUCOSE_ISOMERASE_3"/>
    <property type="match status" value="1"/>
</dbReference>
<evidence type="ECO:0000256" key="5">
    <source>
        <dbReference type="ARBA" id="ARBA00013151"/>
    </source>
</evidence>
<gene>
    <name evidence="11 13" type="primary">tal</name>
    <name evidence="13" type="ORF">NIES2135_08210</name>
</gene>
<dbReference type="GO" id="GO:0004801">
    <property type="term" value="F:transaldolase activity"/>
    <property type="evidence" value="ECO:0007669"/>
    <property type="project" value="UniProtKB-UniRule"/>
</dbReference>
<dbReference type="PRINTS" id="PR00662">
    <property type="entry name" value="G6PISOMERASE"/>
</dbReference>
<dbReference type="GO" id="GO:0006096">
    <property type="term" value="P:glycolytic process"/>
    <property type="evidence" value="ECO:0007669"/>
    <property type="project" value="UniProtKB-UniPathway"/>
</dbReference>
<dbReference type="CDD" id="cd05015">
    <property type="entry name" value="SIS_PGI_1"/>
    <property type="match status" value="1"/>
</dbReference>
<keyword evidence="12" id="KW-0324">Glycolysis</keyword>
<keyword evidence="8 11" id="KW-0570">Pentose shunt</keyword>
<dbReference type="InterPro" id="IPR004732">
    <property type="entry name" value="Transaldolase_2"/>
</dbReference>
<dbReference type="NCBIfam" id="TIGR00876">
    <property type="entry name" value="tal_mycobact"/>
    <property type="match status" value="1"/>
</dbReference>
<dbReference type="PANTHER" id="PTHR10683:SF31">
    <property type="entry name" value="TRANSALDOLASE"/>
    <property type="match status" value="1"/>
</dbReference>
<evidence type="ECO:0000256" key="7">
    <source>
        <dbReference type="ARBA" id="ARBA00022679"/>
    </source>
</evidence>
<keyword evidence="6 11" id="KW-0963">Cytoplasm</keyword>
<dbReference type="InterPro" id="IPR018225">
    <property type="entry name" value="Transaldolase_AS"/>
</dbReference>
<evidence type="ECO:0000256" key="10">
    <source>
        <dbReference type="ARBA" id="ARBA00048810"/>
    </source>
</evidence>
<dbReference type="Pfam" id="PF00923">
    <property type="entry name" value="TAL_FSA"/>
    <property type="match status" value="1"/>
</dbReference>
<comment type="similarity">
    <text evidence="12">Belongs to the GPI family.</text>
</comment>
<reference evidence="13 14" key="1">
    <citation type="submission" date="2017-06" db="EMBL/GenBank/DDBJ databases">
        <title>Genome sequencing of cyanobaciteial culture collection at National Institute for Environmental Studies (NIES).</title>
        <authorList>
            <person name="Hirose Y."/>
            <person name="Shimura Y."/>
            <person name="Fujisawa T."/>
            <person name="Nakamura Y."/>
            <person name="Kawachi M."/>
        </authorList>
    </citation>
    <scope>NUCLEOTIDE SEQUENCE [LARGE SCALE GENOMIC DNA]</scope>
    <source>
        <strain evidence="13 14">NIES-2135</strain>
    </source>
</reference>
<dbReference type="PANTHER" id="PTHR10683">
    <property type="entry name" value="TRANSALDOLASE"/>
    <property type="match status" value="1"/>
</dbReference>
<dbReference type="SUPFAM" id="SSF51569">
    <property type="entry name" value="Aldolase"/>
    <property type="match status" value="1"/>
</dbReference>
<dbReference type="Proteomes" id="UP000217895">
    <property type="component" value="Chromosome"/>
</dbReference>
<comment type="catalytic activity">
    <reaction evidence="10 11">
        <text>D-sedoheptulose 7-phosphate + D-glyceraldehyde 3-phosphate = D-erythrose 4-phosphate + beta-D-fructose 6-phosphate</text>
        <dbReference type="Rhea" id="RHEA:17053"/>
        <dbReference type="ChEBI" id="CHEBI:16897"/>
        <dbReference type="ChEBI" id="CHEBI:57483"/>
        <dbReference type="ChEBI" id="CHEBI:57634"/>
        <dbReference type="ChEBI" id="CHEBI:59776"/>
        <dbReference type="EC" id="2.2.1.2"/>
    </reaction>
</comment>
<dbReference type="InterPro" id="IPR001672">
    <property type="entry name" value="G6P_Isomerase"/>
</dbReference>
<dbReference type="PROSITE" id="PS01054">
    <property type="entry name" value="TRANSALDOLASE_1"/>
    <property type="match status" value="1"/>
</dbReference>
<dbReference type="UniPathway" id="UPA00115">
    <property type="reaction ID" value="UER00414"/>
</dbReference>
<comment type="catalytic activity">
    <reaction evidence="12">
        <text>alpha-D-glucose 6-phosphate = beta-D-fructose 6-phosphate</text>
        <dbReference type="Rhea" id="RHEA:11816"/>
        <dbReference type="ChEBI" id="CHEBI:57634"/>
        <dbReference type="ChEBI" id="CHEBI:58225"/>
        <dbReference type="EC" id="5.3.1.9"/>
    </reaction>
</comment>
<comment type="similarity">
    <text evidence="4 11">Belongs to the transaldolase family. Type 2 subfamily.</text>
</comment>
<dbReference type="GO" id="GO:0006098">
    <property type="term" value="P:pentose-phosphate shunt"/>
    <property type="evidence" value="ECO:0007669"/>
    <property type="project" value="UniProtKB-UniRule"/>
</dbReference>
<evidence type="ECO:0000256" key="2">
    <source>
        <dbReference type="ARBA" id="ARBA00004496"/>
    </source>
</evidence>
<evidence type="ECO:0000256" key="8">
    <source>
        <dbReference type="ARBA" id="ARBA00023126"/>
    </source>
</evidence>
<name>A0A1Z4JBE5_LEPBY</name>
<dbReference type="InterPro" id="IPR046348">
    <property type="entry name" value="SIS_dom_sf"/>
</dbReference>
<organism evidence="13 14">
    <name type="scientific">Leptolyngbya boryana NIES-2135</name>
    <dbReference type="NCBI Taxonomy" id="1973484"/>
    <lineage>
        <taxon>Bacteria</taxon>
        <taxon>Bacillati</taxon>
        <taxon>Cyanobacteriota</taxon>
        <taxon>Cyanophyceae</taxon>
        <taxon>Leptolyngbyales</taxon>
        <taxon>Leptolyngbyaceae</taxon>
        <taxon>Leptolyngbya group</taxon>
        <taxon>Leptolyngbya</taxon>
    </lineage>
</organism>
<dbReference type="Gene3D" id="3.40.50.10490">
    <property type="entry name" value="Glucose-6-phosphate isomerase like protein, domain 1"/>
    <property type="match status" value="3"/>
</dbReference>
<keyword evidence="9 11" id="KW-0704">Schiff base</keyword>
<evidence type="ECO:0000256" key="9">
    <source>
        <dbReference type="ARBA" id="ARBA00023270"/>
    </source>
</evidence>
<comment type="pathway">
    <text evidence="12">Carbohydrate degradation; glycolysis; D-glyceraldehyde 3-phosphate and glycerone phosphate from D-glucose: step 2/4.</text>
</comment>
<evidence type="ECO:0000256" key="6">
    <source>
        <dbReference type="ARBA" id="ARBA00022490"/>
    </source>
</evidence>
<keyword evidence="12" id="KW-0312">Gluconeogenesis</keyword>
<dbReference type="Gene3D" id="3.20.20.70">
    <property type="entry name" value="Aldolase class I"/>
    <property type="match status" value="1"/>
</dbReference>
<dbReference type="InterPro" id="IPR013785">
    <property type="entry name" value="Aldolase_TIM"/>
</dbReference>
<keyword evidence="12" id="KW-0413">Isomerase</keyword>
<dbReference type="InterPro" id="IPR035476">
    <property type="entry name" value="SIS_PGI_1"/>
</dbReference>
<dbReference type="GO" id="GO:0006094">
    <property type="term" value="P:gluconeogenesis"/>
    <property type="evidence" value="ECO:0007669"/>
    <property type="project" value="UniProtKB-KW"/>
</dbReference>
<accession>A0A1Z4JBE5</accession>
<comment type="function">
    <text evidence="1 11">Transaldolase is important for the balance of metabolites in the pentose-phosphate pathway.</text>
</comment>
<dbReference type="CDD" id="cd00955">
    <property type="entry name" value="Transaldolase_like"/>
    <property type="match status" value="1"/>
</dbReference>
<dbReference type="NCBIfam" id="NF002881">
    <property type="entry name" value="PRK03343.1"/>
    <property type="match status" value="1"/>
</dbReference>
<keyword evidence="7 11" id="KW-0808">Transferase</keyword>
<dbReference type="PROSITE" id="PS00958">
    <property type="entry name" value="TRANSALDOLASE_2"/>
    <property type="match status" value="1"/>
</dbReference>
<dbReference type="EMBL" id="AP018203">
    <property type="protein sequence ID" value="BAY54008.1"/>
    <property type="molecule type" value="Genomic_DNA"/>
</dbReference>
<evidence type="ECO:0000256" key="3">
    <source>
        <dbReference type="ARBA" id="ARBA00004857"/>
    </source>
</evidence>
<comment type="pathway">
    <text evidence="3 11">Carbohydrate degradation; pentose phosphate pathway; D-glyceraldehyde 3-phosphate and beta-D-fructose 6-phosphate from D-ribose 5-phosphate and D-xylulose 5-phosphate (non-oxidative stage): step 2/3.</text>
</comment>
<evidence type="ECO:0000313" key="14">
    <source>
        <dbReference type="Proteomes" id="UP000217895"/>
    </source>
</evidence>
<feature type="active site" description="Schiff-base intermediate with substrate" evidence="11">
    <location>
        <position position="152"/>
    </location>
</feature>
<proteinExistence type="inferred from homology"/>
<protein>
    <recommendedName>
        <fullName evidence="5 11">Transaldolase</fullName>
        <ecNumber evidence="5 11">2.2.1.2</ecNumber>
    </recommendedName>
</protein>
<evidence type="ECO:0000256" key="4">
    <source>
        <dbReference type="ARBA" id="ARBA00008426"/>
    </source>
</evidence>
<dbReference type="Pfam" id="PF00342">
    <property type="entry name" value="PGI"/>
    <property type="match status" value="1"/>
</dbReference>